<proteinExistence type="predicted"/>
<protein>
    <submittedName>
        <fullName evidence="3">Class F sortase</fullName>
    </submittedName>
</protein>
<evidence type="ECO:0000256" key="2">
    <source>
        <dbReference type="SAM" id="SignalP"/>
    </source>
</evidence>
<gene>
    <name evidence="3" type="ORF">HLB09_16915</name>
</gene>
<evidence type="ECO:0000313" key="4">
    <source>
        <dbReference type="Proteomes" id="UP000555552"/>
    </source>
</evidence>
<dbReference type="AlphaFoldDB" id="A0A849C565"/>
<comment type="caution">
    <text evidence="3">The sequence shown here is derived from an EMBL/GenBank/DDBJ whole genome shotgun (WGS) entry which is preliminary data.</text>
</comment>
<dbReference type="InterPro" id="IPR005754">
    <property type="entry name" value="Sortase"/>
</dbReference>
<dbReference type="Proteomes" id="UP000555552">
    <property type="component" value="Unassembled WGS sequence"/>
</dbReference>
<feature type="non-terminal residue" evidence="3">
    <location>
        <position position="1"/>
    </location>
</feature>
<dbReference type="SUPFAM" id="SSF63817">
    <property type="entry name" value="Sortase"/>
    <property type="match status" value="1"/>
</dbReference>
<feature type="chain" id="PRO_5032880302" evidence="2">
    <location>
        <begin position="24"/>
        <end position="233"/>
    </location>
</feature>
<evidence type="ECO:0000256" key="1">
    <source>
        <dbReference type="ARBA" id="ARBA00022801"/>
    </source>
</evidence>
<dbReference type="EMBL" id="JABEMA010000485">
    <property type="protein sequence ID" value="NNH24738.1"/>
    <property type="molecule type" value="Genomic_DNA"/>
</dbReference>
<keyword evidence="4" id="KW-1185">Reference proteome</keyword>
<name>A0A849C565_9ACTN</name>
<dbReference type="RefSeq" id="WP_171204449.1">
    <property type="nucleotide sequence ID" value="NZ_JABEMA010000485.1"/>
</dbReference>
<dbReference type="Pfam" id="PF04203">
    <property type="entry name" value="Sortase"/>
    <property type="match status" value="1"/>
</dbReference>
<dbReference type="CDD" id="cd05829">
    <property type="entry name" value="Sortase_F"/>
    <property type="match status" value="1"/>
</dbReference>
<evidence type="ECO:0000313" key="3">
    <source>
        <dbReference type="EMBL" id="NNH24738.1"/>
    </source>
</evidence>
<reference evidence="3 4" key="1">
    <citation type="submission" date="2020-05" db="EMBL/GenBank/DDBJ databases">
        <title>MicrobeNet Type strains.</title>
        <authorList>
            <person name="Nicholson A.C."/>
        </authorList>
    </citation>
    <scope>NUCLEOTIDE SEQUENCE [LARGE SCALE GENOMIC DNA]</scope>
    <source>
        <strain evidence="3 4">JCM 14547</strain>
    </source>
</reference>
<dbReference type="InterPro" id="IPR023365">
    <property type="entry name" value="Sortase_dom-sf"/>
</dbReference>
<dbReference type="InterPro" id="IPR042001">
    <property type="entry name" value="Sortase_F"/>
</dbReference>
<dbReference type="GO" id="GO:0016787">
    <property type="term" value="F:hydrolase activity"/>
    <property type="evidence" value="ECO:0007669"/>
    <property type="project" value="UniProtKB-KW"/>
</dbReference>
<organism evidence="3 4">
    <name type="scientific">Pseudokineococcus marinus</name>
    <dbReference type="NCBI Taxonomy" id="351215"/>
    <lineage>
        <taxon>Bacteria</taxon>
        <taxon>Bacillati</taxon>
        <taxon>Actinomycetota</taxon>
        <taxon>Actinomycetes</taxon>
        <taxon>Kineosporiales</taxon>
        <taxon>Kineosporiaceae</taxon>
        <taxon>Pseudokineococcus</taxon>
    </lineage>
</organism>
<feature type="signal peptide" evidence="2">
    <location>
        <begin position="1"/>
        <end position="23"/>
    </location>
</feature>
<sequence length="233" mass="23934">PPRRAVALVVAALLAVTGGSLVAAGLAGQEPDLGAAPTASSQRTIAPEPALTVAPLEDDVAAPEAEPQPTAVPALDADADVRLRVPSVGIDLPVHPLEPDGGAINPPTMTDAYWIDPYGRPGAGASAPDNTVYIAAHSWSRGEAAFDPLLDPDFQGGAVGPGDRVEVETPSGTAEYAVTDVRRYGKGELPDADEVWAVHPGRLVLITCFQREDGGRSTENLVVTAELAGDAAR</sequence>
<dbReference type="Gene3D" id="2.40.260.10">
    <property type="entry name" value="Sortase"/>
    <property type="match status" value="1"/>
</dbReference>
<keyword evidence="2" id="KW-0732">Signal</keyword>
<accession>A0A849C565</accession>
<keyword evidence="1" id="KW-0378">Hydrolase</keyword>